<keyword evidence="3" id="KW-1185">Reference proteome</keyword>
<evidence type="ECO:0008006" key="4">
    <source>
        <dbReference type="Google" id="ProtNLM"/>
    </source>
</evidence>
<feature type="chain" id="PRO_5011699363" description="MSHA biogenesis protein MshQ" evidence="1">
    <location>
        <begin position="27"/>
        <end position="405"/>
    </location>
</feature>
<evidence type="ECO:0000256" key="1">
    <source>
        <dbReference type="SAM" id="SignalP"/>
    </source>
</evidence>
<protein>
    <recommendedName>
        <fullName evidence="4">MSHA biogenesis protein MshQ</fullName>
    </recommendedName>
</protein>
<organism evidence="2 3">
    <name type="scientific">Dokdonella immobilis</name>
    <dbReference type="NCBI Taxonomy" id="578942"/>
    <lineage>
        <taxon>Bacteria</taxon>
        <taxon>Pseudomonadati</taxon>
        <taxon>Pseudomonadota</taxon>
        <taxon>Gammaproteobacteria</taxon>
        <taxon>Lysobacterales</taxon>
        <taxon>Rhodanobacteraceae</taxon>
        <taxon>Dokdonella</taxon>
    </lineage>
</organism>
<evidence type="ECO:0000313" key="3">
    <source>
        <dbReference type="Proteomes" id="UP000198575"/>
    </source>
</evidence>
<reference evidence="2 3" key="1">
    <citation type="submission" date="2016-10" db="EMBL/GenBank/DDBJ databases">
        <authorList>
            <person name="de Groot N.N."/>
        </authorList>
    </citation>
    <scope>NUCLEOTIDE SEQUENCE [LARGE SCALE GENOMIC DNA]</scope>
    <source>
        <strain evidence="2 3">CGMCC 1.7659</strain>
    </source>
</reference>
<feature type="signal peptide" evidence="1">
    <location>
        <begin position="1"/>
        <end position="26"/>
    </location>
</feature>
<dbReference type="AlphaFoldDB" id="A0A1I4WV25"/>
<gene>
    <name evidence="2" type="ORF">SAMN05216289_10664</name>
</gene>
<accession>A0A1I4WV25</accession>
<sequence>MKKYLVGLSGAVALCVALVNPQPANAADFQVALKRLAVTQCSMTGSLLNIDPVTGNVSIDLSADIACYPTVVNAIANNASISITGPTTVGGGQTGSGTVNLQLNTGLSGPTSGVTCTADGVIANSVTVSGSGSGSWGTGSPVLCTNCGPTATASVSVQNPSTTVTGSITFKAKCNYQDQGNANLQIVRTNIISTPAVQVLPGQAPPPPDYCESVAELATPNGLTDAMRQSSGTVTGGTTPGTNIDFLNYTSVFGVRPNVYPPGTIDTAGYGFPGTNPTNVQFGLKRNFYISWKFRTPTASSYSEQGGAFQFIPGPAFTLASIAPCPGQFSTDANYPMVGFCQISGKGSDLPWKITTGTTTACKLEPGKTYYLNVIQATGVGTLTTPTCPSTLCSPKVNLIGTFPN</sequence>
<proteinExistence type="predicted"/>
<name>A0A1I4WV25_9GAMM</name>
<dbReference type="Proteomes" id="UP000198575">
    <property type="component" value="Unassembled WGS sequence"/>
</dbReference>
<evidence type="ECO:0000313" key="2">
    <source>
        <dbReference type="EMBL" id="SFN17222.1"/>
    </source>
</evidence>
<dbReference type="EMBL" id="FOVF01000006">
    <property type="protein sequence ID" value="SFN17222.1"/>
    <property type="molecule type" value="Genomic_DNA"/>
</dbReference>
<keyword evidence="1" id="KW-0732">Signal</keyword>